<reference evidence="1" key="2">
    <citation type="submission" date="2015-03" db="EMBL/GenBank/DDBJ databases">
        <authorList>
            <person name="Chow C.-E.T."/>
            <person name="Winget D.M."/>
            <person name="White R.A.III."/>
            <person name="Hallam S.J."/>
            <person name="Suttle C.A."/>
        </authorList>
    </citation>
    <scope>NUCLEOTIDE SEQUENCE</scope>
    <source>
        <strain evidence="1">Oxic1_1</strain>
    </source>
</reference>
<reference evidence="1" key="1">
    <citation type="journal article" date="2015" name="Front. Microbiol.">
        <title>Combining genomic sequencing methods to explore viral diversity and reveal potential virus-host interactions.</title>
        <authorList>
            <person name="Chow C.E."/>
            <person name="Winget D.M."/>
            <person name="White R.A.III."/>
            <person name="Hallam S.J."/>
            <person name="Suttle C.A."/>
        </authorList>
    </citation>
    <scope>NUCLEOTIDE SEQUENCE</scope>
    <source>
        <strain evidence="1">Oxic1_1</strain>
    </source>
</reference>
<organism evidence="1">
    <name type="scientific">uncultured marine virus</name>
    <dbReference type="NCBI Taxonomy" id="186617"/>
    <lineage>
        <taxon>Viruses</taxon>
        <taxon>environmental samples</taxon>
    </lineage>
</organism>
<evidence type="ECO:0000313" key="1">
    <source>
        <dbReference type="EMBL" id="AKH47576.1"/>
    </source>
</evidence>
<dbReference type="EMBL" id="KR029596">
    <property type="protein sequence ID" value="AKH47576.1"/>
    <property type="molecule type" value="Genomic_DNA"/>
</dbReference>
<accession>A0A0F7L927</accession>
<name>A0A0F7L927_9VIRU</name>
<protein>
    <submittedName>
        <fullName evidence="1">Uncharacterized protein</fullName>
    </submittedName>
</protein>
<proteinExistence type="predicted"/>
<sequence>MVGPKPLGDNMANCPKCGATKLRKNSRKEYSCLRCGPKPKLSAADGIITDSSPLHMTVWERMKQWRVVAIVKALKAKKATVAQRPDRLLAAGITKLKPMNEAENANSPNRH</sequence>